<comment type="caution">
    <text evidence="2">The sequence shown here is derived from an EMBL/GenBank/DDBJ whole genome shotgun (WGS) entry which is preliminary data.</text>
</comment>
<gene>
    <name evidence="2" type="ORF">NDM98_09365</name>
</gene>
<dbReference type="Pfam" id="PF14158">
    <property type="entry name" value="YndJ"/>
    <property type="match status" value="1"/>
</dbReference>
<feature type="transmembrane region" description="Helical" evidence="1">
    <location>
        <begin position="52"/>
        <end position="70"/>
    </location>
</feature>
<feature type="transmembrane region" description="Helical" evidence="1">
    <location>
        <begin position="203"/>
        <end position="224"/>
    </location>
</feature>
<dbReference type="InterPro" id="IPR025450">
    <property type="entry name" value="YndJ-like"/>
</dbReference>
<evidence type="ECO:0000256" key="1">
    <source>
        <dbReference type="SAM" id="Phobius"/>
    </source>
</evidence>
<protein>
    <submittedName>
        <fullName evidence="2">YndJ family protein</fullName>
    </submittedName>
</protein>
<keyword evidence="3" id="KW-1185">Reference proteome</keyword>
<proteinExistence type="predicted"/>
<sequence>MYIKQILIGLLAWSVFAFGYEGSIQLLLAFSILVLFPLILSLTYQKRKERDWFLVMQPFFSIAGAGSLLFEPGLFSGFLACLWLLFTCLRTCIGITRASVRGFRRMEENAIDASYVYMVVGGIWLVMSRSGVDGLPFSPVIVLLTAIHFHYSSLIVPSVTGLLGRYTYSEKRPIRGYGVLSSLVIIGPLLVGIGITVGGLFDIAFVAVYVLALCWLAVETIRVMIKSNVKLLAKVCIGVASGISVFAMMLSALYSSGVSFNRSFITIQDMVLFHGYTQAFGYSFLVLVGWLLIKPDPLFDFGEFRISHLRGKWKIGQTFLDQTKIIDENKPALGLIDQFDVFSRNDFEPSHVNKDIRDFYEKTNHYKMAAVTKWHGIYYYLSPIYHWLTGKIGQLHLQAAKKKAESQKMDAVIYQINESIDGRNPVRAWIRKDHVTKKEIFVAFYAYYFTEQKAYMDIALPLPFSVMTGILRPQHDSSNGLILTSFREPGSLGDEGVYLTIKRWTFRLPIEEYFHVKATGEPGNLVAVHELFFLGMRCLTIDYEITCKL</sequence>
<feature type="transmembrane region" description="Helical" evidence="1">
    <location>
        <begin position="139"/>
        <end position="164"/>
    </location>
</feature>
<evidence type="ECO:0000313" key="2">
    <source>
        <dbReference type="EMBL" id="MCM2675680.1"/>
    </source>
</evidence>
<accession>A0ABT0XID9</accession>
<feature type="transmembrane region" description="Helical" evidence="1">
    <location>
        <begin position="273"/>
        <end position="293"/>
    </location>
</feature>
<keyword evidence="1" id="KW-1133">Transmembrane helix</keyword>
<keyword evidence="1" id="KW-0812">Transmembrane</keyword>
<evidence type="ECO:0000313" key="3">
    <source>
        <dbReference type="Proteomes" id="UP001203665"/>
    </source>
</evidence>
<organism evidence="2 3">
    <name type="scientific">Alkalicoccobacillus plakortidis</name>
    <dbReference type="NCBI Taxonomy" id="444060"/>
    <lineage>
        <taxon>Bacteria</taxon>
        <taxon>Bacillati</taxon>
        <taxon>Bacillota</taxon>
        <taxon>Bacilli</taxon>
        <taxon>Bacillales</taxon>
        <taxon>Bacillaceae</taxon>
        <taxon>Alkalicoccobacillus</taxon>
    </lineage>
</organism>
<reference evidence="2" key="1">
    <citation type="submission" date="2022-06" db="EMBL/GenBank/DDBJ databases">
        <title>Alkalicoccobacillus porphyridii sp. nov., isolated from a marine red alga, Porphyridium purpureum and reclassification of Shouchella plakortidis and Shouchella gibsonii as Alkalicoccobacillus plakortidis comb. nov. and Alkalicoccobacillus gibsonii comb. nov.</title>
        <authorList>
            <person name="Kim K.H."/>
            <person name="Lee J.K."/>
            <person name="Han D.M."/>
            <person name="Baek J.H."/>
            <person name="Jeon C.O."/>
        </authorList>
    </citation>
    <scope>NUCLEOTIDE SEQUENCE</scope>
    <source>
        <strain evidence="2">DSM 19153</strain>
    </source>
</reference>
<feature type="transmembrane region" description="Helical" evidence="1">
    <location>
        <begin position="27"/>
        <end position="45"/>
    </location>
</feature>
<dbReference type="Proteomes" id="UP001203665">
    <property type="component" value="Unassembled WGS sequence"/>
</dbReference>
<feature type="transmembrane region" description="Helical" evidence="1">
    <location>
        <begin position="176"/>
        <end position="197"/>
    </location>
</feature>
<feature type="transmembrane region" description="Helical" evidence="1">
    <location>
        <begin position="110"/>
        <end position="127"/>
    </location>
</feature>
<name>A0ABT0XID9_9BACI</name>
<keyword evidence="1" id="KW-0472">Membrane</keyword>
<feature type="transmembrane region" description="Helical" evidence="1">
    <location>
        <begin position="76"/>
        <end position="98"/>
    </location>
</feature>
<feature type="transmembrane region" description="Helical" evidence="1">
    <location>
        <begin position="231"/>
        <end position="253"/>
    </location>
</feature>
<dbReference type="RefSeq" id="WP_251606707.1">
    <property type="nucleotide sequence ID" value="NZ_JAMQJY010000001.1"/>
</dbReference>
<dbReference type="EMBL" id="JAMQJY010000001">
    <property type="protein sequence ID" value="MCM2675680.1"/>
    <property type="molecule type" value="Genomic_DNA"/>
</dbReference>